<dbReference type="EMBL" id="CADEBC010000590">
    <property type="protein sequence ID" value="CAB3257106.1"/>
    <property type="molecule type" value="Genomic_DNA"/>
</dbReference>
<organism evidence="2 3">
    <name type="scientific">Arctia plantaginis</name>
    <name type="common">Wood tiger moth</name>
    <name type="synonym">Phalaena plantaginis</name>
    <dbReference type="NCBI Taxonomy" id="874455"/>
    <lineage>
        <taxon>Eukaryota</taxon>
        <taxon>Metazoa</taxon>
        <taxon>Ecdysozoa</taxon>
        <taxon>Arthropoda</taxon>
        <taxon>Hexapoda</taxon>
        <taxon>Insecta</taxon>
        <taxon>Pterygota</taxon>
        <taxon>Neoptera</taxon>
        <taxon>Endopterygota</taxon>
        <taxon>Lepidoptera</taxon>
        <taxon>Glossata</taxon>
        <taxon>Ditrysia</taxon>
        <taxon>Noctuoidea</taxon>
        <taxon>Erebidae</taxon>
        <taxon>Arctiinae</taxon>
        <taxon>Arctia</taxon>
    </lineage>
</organism>
<dbReference type="AlphaFoldDB" id="A0A8S1BC21"/>
<gene>
    <name evidence="2" type="ORF">APLA_LOCUS15790</name>
</gene>
<protein>
    <submittedName>
        <fullName evidence="2">Uncharacterized protein</fullName>
    </submittedName>
</protein>
<evidence type="ECO:0000256" key="1">
    <source>
        <dbReference type="SAM" id="SignalP"/>
    </source>
</evidence>
<evidence type="ECO:0000313" key="2">
    <source>
        <dbReference type="EMBL" id="CAB3257106.1"/>
    </source>
</evidence>
<dbReference type="Proteomes" id="UP000494106">
    <property type="component" value="Unassembled WGS sequence"/>
</dbReference>
<comment type="caution">
    <text evidence="2">The sequence shown here is derived from an EMBL/GenBank/DDBJ whole genome shotgun (WGS) entry which is preliminary data.</text>
</comment>
<sequence length="85" mass="9181">MKFILIVALALLAVASADHVQVADGSNTDEINIIPDPFFAGGAQAPTPNFVPDEFFAGGNQGGYQKPDIRPEYVQYGRPSRYNNP</sequence>
<reference evidence="2 3" key="1">
    <citation type="submission" date="2020-04" db="EMBL/GenBank/DDBJ databases">
        <authorList>
            <person name="Wallbank WR R."/>
            <person name="Pardo Diaz C."/>
            <person name="Kozak K."/>
            <person name="Martin S."/>
            <person name="Jiggins C."/>
            <person name="Moest M."/>
            <person name="Warren A I."/>
            <person name="Byers J.R.P. K."/>
            <person name="Montejo-Kovacevich G."/>
            <person name="Yen C E."/>
        </authorList>
    </citation>
    <scope>NUCLEOTIDE SEQUENCE [LARGE SCALE GENOMIC DNA]</scope>
</reference>
<proteinExistence type="predicted"/>
<name>A0A8S1BC21_ARCPL</name>
<feature type="chain" id="PRO_5035913844" evidence="1">
    <location>
        <begin position="18"/>
        <end position="85"/>
    </location>
</feature>
<keyword evidence="3" id="KW-1185">Reference proteome</keyword>
<accession>A0A8S1BC21</accession>
<dbReference type="OrthoDB" id="10366788at2759"/>
<evidence type="ECO:0000313" key="3">
    <source>
        <dbReference type="Proteomes" id="UP000494106"/>
    </source>
</evidence>
<feature type="signal peptide" evidence="1">
    <location>
        <begin position="1"/>
        <end position="17"/>
    </location>
</feature>
<keyword evidence="1" id="KW-0732">Signal</keyword>